<feature type="compositionally biased region" description="Low complexity" evidence="2">
    <location>
        <begin position="554"/>
        <end position="563"/>
    </location>
</feature>
<evidence type="ECO:0000256" key="2">
    <source>
        <dbReference type="SAM" id="MobiDB-lite"/>
    </source>
</evidence>
<protein>
    <submittedName>
        <fullName evidence="4">VWA domain-containing protein</fullName>
    </submittedName>
</protein>
<dbReference type="InterPro" id="IPR013783">
    <property type="entry name" value="Ig-like_fold"/>
</dbReference>
<dbReference type="Gene3D" id="3.40.50.410">
    <property type="entry name" value="von Willebrand factor, type A domain"/>
    <property type="match status" value="1"/>
</dbReference>
<dbReference type="RefSeq" id="WP_404746278.1">
    <property type="nucleotide sequence ID" value="NZ_JBJDQH010000004.1"/>
</dbReference>
<sequence length="900" mass="89982">MRSIRGFLRLRSRTGLRPRTGTGAEAPARALRIGALTAVLSLTIGVLPGAAAGKRAPTPEPTVTPAVVDEALDPGDSLGVDKKVRTPVIPPRPDVVLLVDGTRSMQPTIDNVQENLDQITDRVREEQPDSRFAVATFGDQAVDGDRVFTVLQGLTANLDDVRRGVDGLTADRGGGSLGPAEDWINALWQIGNGAGGKTVFREGASPVVVLVGDASSHDPSMDHSLTDSINALKSAGARVLGVDVATELGDGLNGNGNNGNDGQNNEPTHEPDQASKVIQATGGKLFQNIDADQVADTIAEGLTNLPTTVSYQAVACDPALSVSLTPASREVTSGAVADFSETIKLADDAPQGATLSCTVQFLLNGKVPSGEMPADVPPARVFRDREKGTGNGGSDHESSGSGGTIAGAIGGAVGGTDGGQNGGVIGGAAGGVSSGSDGCGGGTIAGLAVGGVGGYDSERNGGLIAGVLGGAIGGSDDGCGGGASGNGSGSGSGGGTIAGVIGGLIGGVISGASSGTGGEDGGQTAGPGGDNTGQNGGPGGDNTGQNGGPGGDNTGQNAGQNAGQDGGGDNGNGGDGDGDGGGDEDPAPEDYQQHITITVNDVTAPVVTVDDRIVEATDKKGTKVDFTATAEDAVDGELPVTCDPASGSRFPVGTTEVTCTATDSSGNTGTDTATFTVSPAPVPNQADIAVTATADPSPRYAGQRTGARFTLTNAGPKTAKNIALTTTWPRTKDASKRSLSALSGCTRAAPCSLAPGERLTVTQSAAYRSAVRGDIRVSVTGSPRDPRGANNTDTARIRVLQPKLTVTPKVARPGDVAVARGKDFPPGATVALTWKPGITAARSTVRVDGDGTFEAQVLVLRKDQLGPRKLRATVRGLDRLEKPVLIVQRSLQPPDFAGRR</sequence>
<evidence type="ECO:0000313" key="5">
    <source>
        <dbReference type="Proteomes" id="UP001620295"/>
    </source>
</evidence>
<reference evidence="4 5" key="1">
    <citation type="submission" date="2024-11" db="EMBL/GenBank/DDBJ databases">
        <title>The Natural Products Discovery Center: Release of the First 8490 Sequenced Strains for Exploring Actinobacteria Biosynthetic Diversity.</title>
        <authorList>
            <person name="Kalkreuter E."/>
            <person name="Kautsar S.A."/>
            <person name="Yang D."/>
            <person name="Bader C.D."/>
            <person name="Teijaro C.N."/>
            <person name="Fluegel L."/>
            <person name="Davis C.M."/>
            <person name="Simpson J.R."/>
            <person name="Lauterbach L."/>
            <person name="Steele A.D."/>
            <person name="Gui C."/>
            <person name="Meng S."/>
            <person name="Li G."/>
            <person name="Viehrig K."/>
            <person name="Ye F."/>
            <person name="Su P."/>
            <person name="Kiefer A.F."/>
            <person name="Nichols A."/>
            <person name="Cepeda A.J."/>
            <person name="Yan W."/>
            <person name="Fan B."/>
            <person name="Jiang Y."/>
            <person name="Adhikari A."/>
            <person name="Zheng C.-J."/>
            <person name="Schuster L."/>
            <person name="Cowan T.M."/>
            <person name="Smanski M.J."/>
            <person name="Chevrette M.G."/>
            <person name="De Carvalho L.P.S."/>
            <person name="Shen B."/>
        </authorList>
    </citation>
    <scope>NUCLEOTIDE SEQUENCE [LARGE SCALE GENOMIC DNA]</scope>
    <source>
        <strain evidence="4 5">NPDC020863</strain>
    </source>
</reference>
<feature type="compositionally biased region" description="Gly residues" evidence="2">
    <location>
        <begin position="564"/>
        <end position="575"/>
    </location>
</feature>
<feature type="region of interest" description="Disordered" evidence="2">
    <location>
        <begin position="382"/>
        <end position="407"/>
    </location>
</feature>
<feature type="compositionally biased region" description="Acidic residues" evidence="2">
    <location>
        <begin position="576"/>
        <end position="588"/>
    </location>
</feature>
<proteinExistence type="predicted"/>
<dbReference type="InterPro" id="IPR002035">
    <property type="entry name" value="VWF_A"/>
</dbReference>
<dbReference type="InterPro" id="IPR001434">
    <property type="entry name" value="OmcB-like_DUF11"/>
</dbReference>
<feature type="region of interest" description="Disordered" evidence="2">
    <location>
        <begin position="250"/>
        <end position="273"/>
    </location>
</feature>
<organism evidence="4 5">
    <name type="scientific">Streptomyces milbemycinicus</name>
    <dbReference type="NCBI Taxonomy" id="476552"/>
    <lineage>
        <taxon>Bacteria</taxon>
        <taxon>Bacillati</taxon>
        <taxon>Actinomycetota</taxon>
        <taxon>Actinomycetes</taxon>
        <taxon>Kitasatosporales</taxon>
        <taxon>Streptomycetaceae</taxon>
        <taxon>Streptomyces</taxon>
    </lineage>
</organism>
<feature type="compositionally biased region" description="Basic and acidic residues" evidence="2">
    <location>
        <begin position="382"/>
        <end position="398"/>
    </location>
</feature>
<dbReference type="EMBL" id="JBJDQH010000004">
    <property type="protein sequence ID" value="MFK4265906.1"/>
    <property type="molecule type" value="Genomic_DNA"/>
</dbReference>
<evidence type="ECO:0000313" key="4">
    <source>
        <dbReference type="EMBL" id="MFK4265906.1"/>
    </source>
</evidence>
<name>A0ABW8LJ30_9ACTN</name>
<dbReference type="Pfam" id="PF02494">
    <property type="entry name" value="HYR"/>
    <property type="match status" value="1"/>
</dbReference>
<dbReference type="InterPro" id="IPR003410">
    <property type="entry name" value="HYR_dom"/>
</dbReference>
<dbReference type="Gene3D" id="2.60.40.10">
    <property type="entry name" value="Immunoglobulins"/>
    <property type="match status" value="1"/>
</dbReference>
<keyword evidence="5" id="KW-1185">Reference proteome</keyword>
<feature type="compositionally biased region" description="Gly residues" evidence="2">
    <location>
        <begin position="511"/>
        <end position="553"/>
    </location>
</feature>
<evidence type="ECO:0000256" key="1">
    <source>
        <dbReference type="ARBA" id="ARBA00022737"/>
    </source>
</evidence>
<dbReference type="PANTHER" id="PTHR24273:SF32">
    <property type="entry name" value="HYALIN"/>
    <property type="match status" value="1"/>
</dbReference>
<dbReference type="CDD" id="cd00198">
    <property type="entry name" value="vWFA"/>
    <property type="match status" value="1"/>
</dbReference>
<dbReference type="PANTHER" id="PTHR24273">
    <property type="entry name" value="FI04643P-RELATED"/>
    <property type="match status" value="1"/>
</dbReference>
<dbReference type="SMART" id="SM00327">
    <property type="entry name" value="VWA"/>
    <property type="match status" value="1"/>
</dbReference>
<keyword evidence="1" id="KW-0677">Repeat</keyword>
<dbReference type="Pfam" id="PF01345">
    <property type="entry name" value="DUF11"/>
    <property type="match status" value="1"/>
</dbReference>
<feature type="region of interest" description="Disordered" evidence="2">
    <location>
        <begin position="511"/>
        <end position="589"/>
    </location>
</feature>
<feature type="domain" description="VWFA" evidence="3">
    <location>
        <begin position="94"/>
        <end position="302"/>
    </location>
</feature>
<dbReference type="PROSITE" id="PS50234">
    <property type="entry name" value="VWFA"/>
    <property type="match status" value="1"/>
</dbReference>
<comment type="caution">
    <text evidence="4">The sequence shown here is derived from an EMBL/GenBank/DDBJ whole genome shotgun (WGS) entry which is preliminary data.</text>
</comment>
<accession>A0ABW8LJ30</accession>
<dbReference type="InterPro" id="IPR036465">
    <property type="entry name" value="vWFA_dom_sf"/>
</dbReference>
<dbReference type="Pfam" id="PF00092">
    <property type="entry name" value="VWA"/>
    <property type="match status" value="1"/>
</dbReference>
<dbReference type="SUPFAM" id="SSF53300">
    <property type="entry name" value="vWA-like"/>
    <property type="match status" value="1"/>
</dbReference>
<gene>
    <name evidence="4" type="ORF">ACI2L5_13295</name>
</gene>
<evidence type="ECO:0000259" key="3">
    <source>
        <dbReference type="PROSITE" id="PS50234"/>
    </source>
</evidence>
<dbReference type="Proteomes" id="UP001620295">
    <property type="component" value="Unassembled WGS sequence"/>
</dbReference>